<dbReference type="InterPro" id="IPR051534">
    <property type="entry name" value="CBASS_pafABC_assoc_protein"/>
</dbReference>
<feature type="domain" description="DNA-binding transcriptional repressor CapW C-terminal dimerisation" evidence="2">
    <location>
        <begin position="204"/>
        <end position="272"/>
    </location>
</feature>
<sequence>MEEAQNRRFWLIELIAYWEGRLTTRHLREFFGISRQLASSEIGHYRKAYPQNLLEYQRSDGAHLPAPDFQRHHISDDVAEYLSWMSGLQASPLPSQSPVYLPHFILPHPPRNITPEVIRPLVRALRESRRVEVDYGSIGNPNREGRIIVPHTFVNTGPRWHLRAWCEKNGDYRDFVLSRFHGQPEMLGKSQHTADGDEKWNTEITLIFEPDSRLNAEKKAVLENDYGMTNGQLHLTTRAPLANYLLQEMRVNTKMLDGRPEAQQLVLVNFDDVQEWLFG</sequence>
<gene>
    <name evidence="4" type="ORF">ACFQ2X_00890</name>
</gene>
<protein>
    <submittedName>
        <fullName evidence="4">Helix-turn-helix transcriptional regulator</fullName>
    </submittedName>
</protein>
<dbReference type="InterPro" id="IPR016634">
    <property type="entry name" value="CapW-like"/>
</dbReference>
<comment type="caution">
    <text evidence="4">The sequence shown here is derived from an EMBL/GenBank/DDBJ whole genome shotgun (WGS) entry which is preliminary data.</text>
</comment>
<evidence type="ECO:0000259" key="1">
    <source>
        <dbReference type="Pfam" id="PF13280"/>
    </source>
</evidence>
<feature type="domain" description="WYL" evidence="1">
    <location>
        <begin position="116"/>
        <end position="181"/>
    </location>
</feature>
<feature type="domain" description="DNA-binding transcriptional repressor CapW winged helix-turn-helix" evidence="3">
    <location>
        <begin position="5"/>
        <end position="86"/>
    </location>
</feature>
<dbReference type="PANTHER" id="PTHR34580:SF3">
    <property type="entry name" value="PROTEIN PAFB"/>
    <property type="match status" value="1"/>
</dbReference>
<name>A0ABW3U6S0_9GAMM</name>
<evidence type="ECO:0000313" key="5">
    <source>
        <dbReference type="Proteomes" id="UP001597264"/>
    </source>
</evidence>
<keyword evidence="5" id="KW-1185">Reference proteome</keyword>
<dbReference type="RefSeq" id="WP_230435475.1">
    <property type="nucleotide sequence ID" value="NZ_CP087715.1"/>
</dbReference>
<evidence type="ECO:0000259" key="2">
    <source>
        <dbReference type="Pfam" id="PF26107"/>
    </source>
</evidence>
<dbReference type="InterPro" id="IPR059020">
    <property type="entry name" value="CapW_CTD"/>
</dbReference>
<dbReference type="Proteomes" id="UP001597264">
    <property type="component" value="Unassembled WGS sequence"/>
</dbReference>
<reference evidence="5" key="1">
    <citation type="journal article" date="2019" name="Int. J. Syst. Evol. Microbiol.">
        <title>The Global Catalogue of Microorganisms (GCM) 10K type strain sequencing project: providing services to taxonomists for standard genome sequencing and annotation.</title>
        <authorList>
            <consortium name="The Broad Institute Genomics Platform"/>
            <consortium name="The Broad Institute Genome Sequencing Center for Infectious Disease"/>
            <person name="Wu L."/>
            <person name="Ma J."/>
        </authorList>
    </citation>
    <scope>NUCLEOTIDE SEQUENCE [LARGE SCALE GENOMIC DNA]</scope>
    <source>
        <strain evidence="5">CCUG 54356</strain>
    </source>
</reference>
<accession>A0ABW3U6S0</accession>
<dbReference type="EMBL" id="JBHTLR010000003">
    <property type="protein sequence ID" value="MFD1215141.1"/>
    <property type="molecule type" value="Genomic_DNA"/>
</dbReference>
<dbReference type="InterPro" id="IPR059019">
    <property type="entry name" value="WHD_CapW"/>
</dbReference>
<evidence type="ECO:0000313" key="4">
    <source>
        <dbReference type="EMBL" id="MFD1215141.1"/>
    </source>
</evidence>
<dbReference type="PANTHER" id="PTHR34580">
    <property type="match status" value="1"/>
</dbReference>
<dbReference type="Pfam" id="PF26109">
    <property type="entry name" value="WHD_BrxR"/>
    <property type="match status" value="1"/>
</dbReference>
<evidence type="ECO:0000259" key="3">
    <source>
        <dbReference type="Pfam" id="PF26109"/>
    </source>
</evidence>
<dbReference type="PROSITE" id="PS52050">
    <property type="entry name" value="WYL"/>
    <property type="match status" value="1"/>
</dbReference>
<dbReference type="InterPro" id="IPR026881">
    <property type="entry name" value="WYL_dom"/>
</dbReference>
<dbReference type="PIRSF" id="PIRSF015558">
    <property type="entry name" value="Txn_reg_DeoR_prd"/>
    <property type="match status" value="1"/>
</dbReference>
<dbReference type="Pfam" id="PF26107">
    <property type="entry name" value="BrxR_CTD"/>
    <property type="match status" value="1"/>
</dbReference>
<dbReference type="Pfam" id="PF13280">
    <property type="entry name" value="WYL"/>
    <property type="match status" value="1"/>
</dbReference>
<proteinExistence type="predicted"/>
<organism evidence="4 5">
    <name type="scientific">Microbulbifer celer</name>
    <dbReference type="NCBI Taxonomy" id="435905"/>
    <lineage>
        <taxon>Bacteria</taxon>
        <taxon>Pseudomonadati</taxon>
        <taxon>Pseudomonadota</taxon>
        <taxon>Gammaproteobacteria</taxon>
        <taxon>Cellvibrionales</taxon>
        <taxon>Microbulbiferaceae</taxon>
        <taxon>Microbulbifer</taxon>
    </lineage>
</organism>